<dbReference type="Proteomes" id="UP000634136">
    <property type="component" value="Unassembled WGS sequence"/>
</dbReference>
<gene>
    <name evidence="2" type="ORF">G2W53_010501</name>
</gene>
<feature type="transmembrane region" description="Helical" evidence="1">
    <location>
        <begin position="46"/>
        <end position="63"/>
    </location>
</feature>
<sequence length="112" mass="13042">MSVYDTVTRLWSLVQQAICDVPLIYDCCVHINGVIYWIADKEDSEVVFYSWAILVYNIVLMTWQSFDLTFTNVGEQFCLLDIDVINDKIISHSDDNYRIFTNKGVARRTFSV</sequence>
<dbReference type="SUPFAM" id="SSF117281">
    <property type="entry name" value="Kelch motif"/>
    <property type="match status" value="1"/>
</dbReference>
<keyword evidence="1" id="KW-0812">Transmembrane</keyword>
<evidence type="ECO:0000313" key="2">
    <source>
        <dbReference type="EMBL" id="KAF7835642.1"/>
    </source>
</evidence>
<dbReference type="AlphaFoldDB" id="A0A834WZS0"/>
<keyword evidence="1" id="KW-1133">Transmembrane helix</keyword>
<accession>A0A834WZS0</accession>
<evidence type="ECO:0000313" key="3">
    <source>
        <dbReference type="Proteomes" id="UP000634136"/>
    </source>
</evidence>
<dbReference type="EMBL" id="JAAIUW010000004">
    <property type="protein sequence ID" value="KAF7835642.1"/>
    <property type="molecule type" value="Genomic_DNA"/>
</dbReference>
<dbReference type="InterPro" id="IPR015915">
    <property type="entry name" value="Kelch-typ_b-propeller"/>
</dbReference>
<evidence type="ECO:0000256" key="1">
    <source>
        <dbReference type="SAM" id="Phobius"/>
    </source>
</evidence>
<comment type="caution">
    <text evidence="2">The sequence shown here is derived from an EMBL/GenBank/DDBJ whole genome shotgun (WGS) entry which is preliminary data.</text>
</comment>
<proteinExistence type="predicted"/>
<organism evidence="2 3">
    <name type="scientific">Senna tora</name>
    <dbReference type="NCBI Taxonomy" id="362788"/>
    <lineage>
        <taxon>Eukaryota</taxon>
        <taxon>Viridiplantae</taxon>
        <taxon>Streptophyta</taxon>
        <taxon>Embryophyta</taxon>
        <taxon>Tracheophyta</taxon>
        <taxon>Spermatophyta</taxon>
        <taxon>Magnoliopsida</taxon>
        <taxon>eudicotyledons</taxon>
        <taxon>Gunneridae</taxon>
        <taxon>Pentapetalae</taxon>
        <taxon>rosids</taxon>
        <taxon>fabids</taxon>
        <taxon>Fabales</taxon>
        <taxon>Fabaceae</taxon>
        <taxon>Caesalpinioideae</taxon>
        <taxon>Cassia clade</taxon>
        <taxon>Senna</taxon>
    </lineage>
</organism>
<keyword evidence="1" id="KW-0472">Membrane</keyword>
<reference evidence="2" key="1">
    <citation type="submission" date="2020-09" db="EMBL/GenBank/DDBJ databases">
        <title>Genome-Enabled Discovery of Anthraquinone Biosynthesis in Senna tora.</title>
        <authorList>
            <person name="Kang S.-H."/>
            <person name="Pandey R.P."/>
            <person name="Lee C.-M."/>
            <person name="Sim J.-S."/>
            <person name="Jeong J.-T."/>
            <person name="Choi B.-S."/>
            <person name="Jung M."/>
            <person name="Ginzburg D."/>
            <person name="Zhao K."/>
            <person name="Won S.Y."/>
            <person name="Oh T.-J."/>
            <person name="Yu Y."/>
            <person name="Kim N.-H."/>
            <person name="Lee O.R."/>
            <person name="Lee T.-H."/>
            <person name="Bashyal P."/>
            <person name="Kim T.-S."/>
            <person name="Lee W.-H."/>
            <person name="Kawkins C."/>
            <person name="Kim C.-K."/>
            <person name="Kim J.S."/>
            <person name="Ahn B.O."/>
            <person name="Rhee S.Y."/>
            <person name="Sohng J.K."/>
        </authorList>
    </citation>
    <scope>NUCLEOTIDE SEQUENCE</scope>
    <source>
        <tissue evidence="2">Leaf</tissue>
    </source>
</reference>
<keyword evidence="3" id="KW-1185">Reference proteome</keyword>
<protein>
    <submittedName>
        <fullName evidence="2">Uncharacterized protein</fullName>
    </submittedName>
</protein>
<name>A0A834WZS0_9FABA</name>